<organism evidence="3 4">
    <name type="scientific">Amborella trichopoda</name>
    <dbReference type="NCBI Taxonomy" id="13333"/>
    <lineage>
        <taxon>Eukaryota</taxon>
        <taxon>Viridiplantae</taxon>
        <taxon>Streptophyta</taxon>
        <taxon>Embryophyta</taxon>
        <taxon>Tracheophyta</taxon>
        <taxon>Spermatophyta</taxon>
        <taxon>Magnoliopsida</taxon>
        <taxon>Amborellales</taxon>
        <taxon>Amborellaceae</taxon>
        <taxon>Amborella</taxon>
    </lineage>
</organism>
<reference evidence="4" key="1">
    <citation type="journal article" date="2013" name="Science">
        <title>The Amborella genome and the evolution of flowering plants.</title>
        <authorList>
            <consortium name="Amborella Genome Project"/>
        </authorList>
    </citation>
    <scope>NUCLEOTIDE SEQUENCE [LARGE SCALE GENOMIC DNA]</scope>
</reference>
<name>W1PW61_AMBTC</name>
<dbReference type="GO" id="GO:0016747">
    <property type="term" value="F:acyltransferase activity, transferring groups other than amino-acyl groups"/>
    <property type="evidence" value="ECO:0000318"/>
    <property type="project" value="GO_Central"/>
</dbReference>
<proteinExistence type="predicted"/>
<dbReference type="InterPro" id="IPR051283">
    <property type="entry name" value="Sec_Metabolite_Acyltrans"/>
</dbReference>
<feature type="compositionally biased region" description="Polar residues" evidence="2">
    <location>
        <begin position="9"/>
        <end position="24"/>
    </location>
</feature>
<sequence length="453" mass="50119">MGDSEEVSRVSTCTITPSRASQEQHLQLSPSEIYLLTAQYIQKGLLLPKPDPNPKFSSPSMDSVLQRLKASLSECLSHYFPLAGRLTSHPDGTITIHCNDAGVEFVHAKAIHITLNDILRSPYVPLVVRSFFVHSGAMSHEGRFLPLLAVQVTELADGLFIGCSFNHVVGDGTSFWNFLNSWSELSKHINDKGEACTLSRPPTIRQWCPATNPPVCLDPPIDSWSLPPKPSPPLFNDRIFYFPAHSISSLKAKANSQNMDATSPISSFQAFYAHVWRTITRAHELPEAQETWCGLSVSYRSRVVPPMAPYFFGNVVKPIFLRTTAGELLGRDLGWGAKLIQDAIAKQTNEEICSWLEANAKAPIVFETTGLTTSPGVLMGSSPRFDVYGNDFGWGPPLGVRVGYDNRFDGKLFAFPAREGRGGIELHFYMNSNAIAALERDKEFMEAVEEKTD</sequence>
<dbReference type="Gene3D" id="3.30.559.10">
    <property type="entry name" value="Chloramphenicol acetyltransferase-like domain"/>
    <property type="match status" value="2"/>
</dbReference>
<dbReference type="AlphaFoldDB" id="W1PW61"/>
<gene>
    <name evidence="3" type="ORF">AMTR_s00035p00220050</name>
</gene>
<dbReference type="OrthoDB" id="1862401at2759"/>
<dbReference type="Proteomes" id="UP000017836">
    <property type="component" value="Unassembled WGS sequence"/>
</dbReference>
<evidence type="ECO:0000256" key="1">
    <source>
        <dbReference type="ARBA" id="ARBA00022679"/>
    </source>
</evidence>
<dbReference type="GO" id="GO:0005737">
    <property type="term" value="C:cytoplasm"/>
    <property type="evidence" value="ECO:0000318"/>
    <property type="project" value="GO_Central"/>
</dbReference>
<dbReference type="InterPro" id="IPR023213">
    <property type="entry name" value="CAT-like_dom_sf"/>
</dbReference>
<evidence type="ECO:0000256" key="2">
    <source>
        <dbReference type="SAM" id="MobiDB-lite"/>
    </source>
</evidence>
<protein>
    <submittedName>
        <fullName evidence="3">Uncharacterized protein</fullName>
    </submittedName>
</protein>
<dbReference type="PANTHER" id="PTHR31896:SF12">
    <property type="entry name" value="HXXXD-TYPE ACYL-TRANSFERASE FAMILY PROTEIN"/>
    <property type="match status" value="1"/>
</dbReference>
<keyword evidence="4" id="KW-1185">Reference proteome</keyword>
<dbReference type="HOGENOM" id="CLU_014546_3_0_1"/>
<dbReference type="PANTHER" id="PTHR31896">
    <property type="entry name" value="FAMILY REGULATORY PROTEIN, PUTATIVE (AFU_ORTHOLOGUE AFUA_3G14730)-RELATED"/>
    <property type="match status" value="1"/>
</dbReference>
<dbReference type="KEGG" id="atr:18440285"/>
<dbReference type="EMBL" id="KI392639">
    <property type="protein sequence ID" value="ERN12079.1"/>
    <property type="molecule type" value="Genomic_DNA"/>
</dbReference>
<accession>W1PW61</accession>
<evidence type="ECO:0000313" key="3">
    <source>
        <dbReference type="EMBL" id="ERN12079.1"/>
    </source>
</evidence>
<dbReference type="OMA" id="VELEICL"/>
<dbReference type="Gramene" id="ERN12079">
    <property type="protein sequence ID" value="ERN12079"/>
    <property type="gene ID" value="AMTR_s00035p00220050"/>
</dbReference>
<evidence type="ECO:0000313" key="4">
    <source>
        <dbReference type="Proteomes" id="UP000017836"/>
    </source>
</evidence>
<dbReference type="eggNOG" id="ENOG502QT1Q">
    <property type="taxonomic scope" value="Eukaryota"/>
</dbReference>
<feature type="region of interest" description="Disordered" evidence="2">
    <location>
        <begin position="1"/>
        <end position="24"/>
    </location>
</feature>
<dbReference type="Pfam" id="PF02458">
    <property type="entry name" value="Transferase"/>
    <property type="match status" value="1"/>
</dbReference>
<keyword evidence="1" id="KW-0808">Transferase</keyword>